<keyword evidence="7" id="KW-1185">Reference proteome</keyword>
<dbReference type="AlphaFoldDB" id="A0A7J5BYH5"/>
<name>A0A7J5BYH5_9MICO</name>
<dbReference type="InterPro" id="IPR050109">
    <property type="entry name" value="HTH-type_TetR-like_transc_reg"/>
</dbReference>
<dbReference type="Gene3D" id="1.10.357.10">
    <property type="entry name" value="Tetracycline Repressor, domain 2"/>
    <property type="match status" value="1"/>
</dbReference>
<sequence length="224" mass="24333">MVRPKTYTEELRNALIDGAAEIVAARGLDGLSLRTLAAEHGTSTNAIYAMFGGKTELIRTVVQKAAQSFGRTQAAALKGDDVVVDLFELGLAYRRWAIENRALYTVMFGSIDYENVADEHRDGVSSETPDGSQGPLIELLTRASEEGLLLPVPVPVIVASVWGNVHGLVSLEIAPWSGLPELAEAREEIYRLHQGAILRGWVRPDIDLSEYMSNIRTTTSAPAS</sequence>
<keyword evidence="3" id="KW-0804">Transcription</keyword>
<dbReference type="PROSITE" id="PS50977">
    <property type="entry name" value="HTH_TETR_2"/>
    <property type="match status" value="1"/>
</dbReference>
<gene>
    <name evidence="6" type="ORF">F8O01_05585</name>
</gene>
<evidence type="ECO:0000256" key="4">
    <source>
        <dbReference type="PROSITE-ProRule" id="PRU00335"/>
    </source>
</evidence>
<proteinExistence type="predicted"/>
<dbReference type="PANTHER" id="PTHR30055:SF234">
    <property type="entry name" value="HTH-TYPE TRANSCRIPTIONAL REGULATOR BETI"/>
    <property type="match status" value="1"/>
</dbReference>
<protein>
    <submittedName>
        <fullName evidence="6">TetR/AcrR family transcriptional regulator</fullName>
    </submittedName>
</protein>
<dbReference type="Pfam" id="PF00440">
    <property type="entry name" value="TetR_N"/>
    <property type="match status" value="1"/>
</dbReference>
<accession>A0A7J5BYH5</accession>
<evidence type="ECO:0000313" key="6">
    <source>
        <dbReference type="EMBL" id="KAB1659407.1"/>
    </source>
</evidence>
<dbReference type="Proteomes" id="UP000467240">
    <property type="component" value="Unassembled WGS sequence"/>
</dbReference>
<dbReference type="OrthoDB" id="4709966at2"/>
<dbReference type="SUPFAM" id="SSF48498">
    <property type="entry name" value="Tetracyclin repressor-like, C-terminal domain"/>
    <property type="match status" value="1"/>
</dbReference>
<evidence type="ECO:0000313" key="7">
    <source>
        <dbReference type="Proteomes" id="UP000467240"/>
    </source>
</evidence>
<dbReference type="InterPro" id="IPR009057">
    <property type="entry name" value="Homeodomain-like_sf"/>
</dbReference>
<evidence type="ECO:0000256" key="2">
    <source>
        <dbReference type="ARBA" id="ARBA00023125"/>
    </source>
</evidence>
<dbReference type="InterPro" id="IPR001647">
    <property type="entry name" value="HTH_TetR"/>
</dbReference>
<feature type="domain" description="HTH tetR-type" evidence="5">
    <location>
        <begin position="9"/>
        <end position="69"/>
    </location>
</feature>
<reference evidence="6 7" key="1">
    <citation type="submission" date="2019-09" db="EMBL/GenBank/DDBJ databases">
        <title>Phylogeny of genus Pseudoclavibacter and closely related genus.</title>
        <authorList>
            <person name="Li Y."/>
        </authorList>
    </citation>
    <scope>NUCLEOTIDE SEQUENCE [LARGE SCALE GENOMIC DNA]</scope>
    <source>
        <strain evidence="6 7">DSM 23821</strain>
    </source>
</reference>
<evidence type="ECO:0000256" key="1">
    <source>
        <dbReference type="ARBA" id="ARBA00023015"/>
    </source>
</evidence>
<organism evidence="6 7">
    <name type="scientific">Pseudoclavibacter chungangensis</name>
    <dbReference type="NCBI Taxonomy" id="587635"/>
    <lineage>
        <taxon>Bacteria</taxon>
        <taxon>Bacillati</taxon>
        <taxon>Actinomycetota</taxon>
        <taxon>Actinomycetes</taxon>
        <taxon>Micrococcales</taxon>
        <taxon>Microbacteriaceae</taxon>
        <taxon>Pseudoclavibacter</taxon>
    </lineage>
</organism>
<evidence type="ECO:0000256" key="3">
    <source>
        <dbReference type="ARBA" id="ARBA00023163"/>
    </source>
</evidence>
<evidence type="ECO:0000259" key="5">
    <source>
        <dbReference type="PROSITE" id="PS50977"/>
    </source>
</evidence>
<keyword evidence="2 4" id="KW-0238">DNA-binding</keyword>
<dbReference type="PANTHER" id="PTHR30055">
    <property type="entry name" value="HTH-TYPE TRANSCRIPTIONAL REGULATOR RUTR"/>
    <property type="match status" value="1"/>
</dbReference>
<dbReference type="EMBL" id="WBJZ01000006">
    <property type="protein sequence ID" value="KAB1659407.1"/>
    <property type="molecule type" value="Genomic_DNA"/>
</dbReference>
<dbReference type="RefSeq" id="WP_158039907.1">
    <property type="nucleotide sequence ID" value="NZ_JACCFV010000001.1"/>
</dbReference>
<dbReference type="SUPFAM" id="SSF46689">
    <property type="entry name" value="Homeodomain-like"/>
    <property type="match status" value="1"/>
</dbReference>
<dbReference type="InterPro" id="IPR025996">
    <property type="entry name" value="MT1864/Rv1816-like_C"/>
</dbReference>
<dbReference type="Pfam" id="PF13305">
    <property type="entry name" value="TetR_C_33"/>
    <property type="match status" value="1"/>
</dbReference>
<dbReference type="GO" id="GO:0003700">
    <property type="term" value="F:DNA-binding transcription factor activity"/>
    <property type="evidence" value="ECO:0007669"/>
    <property type="project" value="TreeGrafter"/>
</dbReference>
<comment type="caution">
    <text evidence="6">The sequence shown here is derived from an EMBL/GenBank/DDBJ whole genome shotgun (WGS) entry which is preliminary data.</text>
</comment>
<feature type="DNA-binding region" description="H-T-H motif" evidence="4">
    <location>
        <begin position="32"/>
        <end position="51"/>
    </location>
</feature>
<dbReference type="GO" id="GO:0000976">
    <property type="term" value="F:transcription cis-regulatory region binding"/>
    <property type="evidence" value="ECO:0007669"/>
    <property type="project" value="TreeGrafter"/>
</dbReference>
<dbReference type="InterPro" id="IPR036271">
    <property type="entry name" value="Tet_transcr_reg_TetR-rel_C_sf"/>
</dbReference>
<keyword evidence="1" id="KW-0805">Transcription regulation</keyword>